<dbReference type="InterPro" id="IPR011898">
    <property type="entry name" value="PorD_KorD"/>
</dbReference>
<keyword evidence="4" id="KW-0677">Repeat</keyword>
<evidence type="ECO:0000256" key="1">
    <source>
        <dbReference type="ARBA" id="ARBA00001966"/>
    </source>
</evidence>
<name>A0A0W8FLG8_9ZZZZ</name>
<accession>A0A0W8FLG8</accession>
<dbReference type="PROSITE" id="PS51379">
    <property type="entry name" value="4FE4S_FER_2"/>
    <property type="match status" value="1"/>
</dbReference>
<gene>
    <name evidence="9" type="ORF">ASZ90_008662</name>
</gene>
<dbReference type="Gene3D" id="3.30.70.20">
    <property type="match status" value="1"/>
</dbReference>
<keyword evidence="3" id="KW-0479">Metal-binding</keyword>
<dbReference type="Pfam" id="PF00037">
    <property type="entry name" value="Fer4"/>
    <property type="match status" value="1"/>
</dbReference>
<dbReference type="NCBIfam" id="TIGR02179">
    <property type="entry name" value="PorD_KorD"/>
    <property type="match status" value="1"/>
</dbReference>
<evidence type="ECO:0000256" key="7">
    <source>
        <dbReference type="SAM" id="MobiDB-lite"/>
    </source>
</evidence>
<reference evidence="9" key="1">
    <citation type="journal article" date="2015" name="Proc. Natl. Acad. Sci. U.S.A.">
        <title>Networks of energetic and metabolic interactions define dynamics in microbial communities.</title>
        <authorList>
            <person name="Embree M."/>
            <person name="Liu J.K."/>
            <person name="Al-Bassam M.M."/>
            <person name="Zengler K."/>
        </authorList>
    </citation>
    <scope>NUCLEOTIDE SEQUENCE</scope>
</reference>
<dbReference type="InterPro" id="IPR017900">
    <property type="entry name" value="4Fe4S_Fe_S_CS"/>
</dbReference>
<protein>
    <submittedName>
        <fullName evidence="9">Pyruvate:ferredoxin oxidoreductase, delta subunit</fullName>
        <ecNumber evidence="9">1.2.7.1</ecNumber>
    </submittedName>
</protein>
<dbReference type="GO" id="GO:0051539">
    <property type="term" value="F:4 iron, 4 sulfur cluster binding"/>
    <property type="evidence" value="ECO:0007669"/>
    <property type="project" value="UniProtKB-KW"/>
</dbReference>
<comment type="caution">
    <text evidence="9">The sequence shown here is derived from an EMBL/GenBank/DDBJ whole genome shotgun (WGS) entry which is preliminary data.</text>
</comment>
<keyword evidence="9" id="KW-0670">Pyruvate</keyword>
<sequence length="102" mass="11443">MGTRNYRRKTSHSEPGPGDGGRTGSWRVERPVINTSLCIPCKRKTEACFICWLFCPEIVISRTIPPEINLEYCKGCGICAEECPTKAITMVDEAAFSREDKE</sequence>
<dbReference type="EMBL" id="LNQE01001044">
    <property type="protein sequence ID" value="KUG21585.1"/>
    <property type="molecule type" value="Genomic_DNA"/>
</dbReference>
<dbReference type="PANTHER" id="PTHR43724:SF1">
    <property type="entry name" value="PYRUVATE SYNTHASE SUBUNIT PORD"/>
    <property type="match status" value="1"/>
</dbReference>
<feature type="domain" description="4Fe-4S ferredoxin-type" evidence="8">
    <location>
        <begin position="64"/>
        <end position="93"/>
    </location>
</feature>
<evidence type="ECO:0000256" key="4">
    <source>
        <dbReference type="ARBA" id="ARBA00022737"/>
    </source>
</evidence>
<keyword evidence="6" id="KW-0411">Iron-sulfur</keyword>
<evidence type="ECO:0000256" key="6">
    <source>
        <dbReference type="ARBA" id="ARBA00023014"/>
    </source>
</evidence>
<organism evidence="9">
    <name type="scientific">hydrocarbon metagenome</name>
    <dbReference type="NCBI Taxonomy" id="938273"/>
    <lineage>
        <taxon>unclassified sequences</taxon>
        <taxon>metagenomes</taxon>
        <taxon>ecological metagenomes</taxon>
    </lineage>
</organism>
<dbReference type="EC" id="1.2.7.1" evidence="9"/>
<feature type="region of interest" description="Disordered" evidence="7">
    <location>
        <begin position="1"/>
        <end position="27"/>
    </location>
</feature>
<evidence type="ECO:0000256" key="2">
    <source>
        <dbReference type="ARBA" id="ARBA00022485"/>
    </source>
</evidence>
<dbReference type="PROSITE" id="PS00198">
    <property type="entry name" value="4FE4S_FER_1"/>
    <property type="match status" value="1"/>
</dbReference>
<evidence type="ECO:0000256" key="5">
    <source>
        <dbReference type="ARBA" id="ARBA00023004"/>
    </source>
</evidence>
<keyword evidence="5" id="KW-0408">Iron</keyword>
<keyword evidence="9" id="KW-0560">Oxidoreductase</keyword>
<evidence type="ECO:0000259" key="8">
    <source>
        <dbReference type="PROSITE" id="PS51379"/>
    </source>
</evidence>
<dbReference type="GO" id="GO:0019164">
    <property type="term" value="F:pyruvate synthase activity"/>
    <property type="evidence" value="ECO:0007669"/>
    <property type="project" value="UniProtKB-EC"/>
</dbReference>
<evidence type="ECO:0000313" key="9">
    <source>
        <dbReference type="EMBL" id="KUG21585.1"/>
    </source>
</evidence>
<feature type="compositionally biased region" description="Basic residues" evidence="7">
    <location>
        <begin position="1"/>
        <end position="10"/>
    </location>
</feature>
<comment type="cofactor">
    <cofactor evidence="1">
        <name>[4Fe-4S] cluster</name>
        <dbReference type="ChEBI" id="CHEBI:49883"/>
    </cofactor>
</comment>
<dbReference type="GO" id="GO:0046872">
    <property type="term" value="F:metal ion binding"/>
    <property type="evidence" value="ECO:0007669"/>
    <property type="project" value="UniProtKB-KW"/>
</dbReference>
<proteinExistence type="predicted"/>
<keyword evidence="2" id="KW-0004">4Fe-4S</keyword>
<dbReference type="InterPro" id="IPR017896">
    <property type="entry name" value="4Fe4S_Fe-S-bd"/>
</dbReference>
<evidence type="ECO:0000256" key="3">
    <source>
        <dbReference type="ARBA" id="ARBA00022723"/>
    </source>
</evidence>
<dbReference type="SUPFAM" id="SSF54862">
    <property type="entry name" value="4Fe-4S ferredoxins"/>
    <property type="match status" value="1"/>
</dbReference>
<dbReference type="AlphaFoldDB" id="A0A0W8FLG8"/>
<dbReference type="PANTHER" id="PTHR43724">
    <property type="entry name" value="PYRUVATE SYNTHASE SUBUNIT PORD"/>
    <property type="match status" value="1"/>
</dbReference>